<evidence type="ECO:0000256" key="1">
    <source>
        <dbReference type="ARBA" id="ARBA00022658"/>
    </source>
</evidence>
<dbReference type="Proteomes" id="UP001529510">
    <property type="component" value="Unassembled WGS sequence"/>
</dbReference>
<reference evidence="2 3" key="1">
    <citation type="submission" date="2024-05" db="EMBL/GenBank/DDBJ databases">
        <title>Genome sequencing and assembly of Indian major carp, Cirrhinus mrigala (Hamilton, 1822).</title>
        <authorList>
            <person name="Mohindra V."/>
            <person name="Chowdhury L.M."/>
            <person name="Lal K."/>
            <person name="Jena J.K."/>
        </authorList>
    </citation>
    <scope>NUCLEOTIDE SEQUENCE [LARGE SCALE GENOMIC DNA]</scope>
    <source>
        <strain evidence="2">CM1030</strain>
        <tissue evidence="2">Blood</tissue>
    </source>
</reference>
<dbReference type="EMBL" id="JAMKFB020000006">
    <property type="protein sequence ID" value="KAL0190488.1"/>
    <property type="molecule type" value="Genomic_DNA"/>
</dbReference>
<dbReference type="InterPro" id="IPR002017">
    <property type="entry name" value="Spectrin_repeat"/>
</dbReference>
<gene>
    <name evidence="2" type="ORF">M9458_013186</name>
</gene>
<dbReference type="InterPro" id="IPR051336">
    <property type="entry name" value="RhoGEF_Guanine_NuclExch_SF"/>
</dbReference>
<evidence type="ECO:0000313" key="3">
    <source>
        <dbReference type="Proteomes" id="UP001529510"/>
    </source>
</evidence>
<dbReference type="PANTHER" id="PTHR22826">
    <property type="entry name" value="RHO GUANINE EXCHANGE FACTOR-RELATED"/>
    <property type="match status" value="1"/>
</dbReference>
<accession>A0ABD0QXN5</accession>
<keyword evidence="3" id="KW-1185">Reference proteome</keyword>
<dbReference type="AlphaFoldDB" id="A0ABD0QXN5"/>
<proteinExistence type="predicted"/>
<dbReference type="Gene3D" id="1.20.58.60">
    <property type="match status" value="1"/>
</dbReference>
<name>A0ABD0QXN5_CIRMR</name>
<comment type="caution">
    <text evidence="2">The sequence shown here is derived from an EMBL/GenBank/DDBJ whole genome shotgun (WGS) entry which is preliminary data.</text>
</comment>
<evidence type="ECO:0000313" key="2">
    <source>
        <dbReference type="EMBL" id="KAL0190488.1"/>
    </source>
</evidence>
<keyword evidence="1" id="KW-0344">Guanine-nucleotide releasing factor</keyword>
<dbReference type="PANTHER" id="PTHR22826:SF106">
    <property type="entry name" value="TRIO, ISOFORM A"/>
    <property type="match status" value="1"/>
</dbReference>
<protein>
    <submittedName>
        <fullName evidence="2">Uncharacterized protein</fullName>
    </submittedName>
</protein>
<organism evidence="2 3">
    <name type="scientific">Cirrhinus mrigala</name>
    <name type="common">Mrigala</name>
    <dbReference type="NCBI Taxonomy" id="683832"/>
    <lineage>
        <taxon>Eukaryota</taxon>
        <taxon>Metazoa</taxon>
        <taxon>Chordata</taxon>
        <taxon>Craniata</taxon>
        <taxon>Vertebrata</taxon>
        <taxon>Euteleostomi</taxon>
        <taxon>Actinopterygii</taxon>
        <taxon>Neopterygii</taxon>
        <taxon>Teleostei</taxon>
        <taxon>Ostariophysi</taxon>
        <taxon>Cypriniformes</taxon>
        <taxon>Cyprinidae</taxon>
        <taxon>Labeoninae</taxon>
        <taxon>Labeonini</taxon>
        <taxon>Cirrhinus</taxon>
    </lineage>
</organism>
<feature type="non-terminal residue" evidence="2">
    <location>
        <position position="105"/>
    </location>
</feature>
<dbReference type="GO" id="GO:0005085">
    <property type="term" value="F:guanyl-nucleotide exchange factor activity"/>
    <property type="evidence" value="ECO:0007669"/>
    <property type="project" value="UniProtKB-KW"/>
</dbReference>
<dbReference type="Pfam" id="PF00435">
    <property type="entry name" value="Spectrin"/>
    <property type="match status" value="1"/>
</dbReference>
<sequence length="105" mass="11867">MFEWIGHNKELFLQTHTDIGVSYQHAADLQTQHDHFAMNSMNAYVNISRIVSVATRLCEAGHYAAAQIQQISGQLDQDWKSFASALEERSAILAMSSVFHQKSEQ</sequence>
<dbReference type="SUPFAM" id="SSF46966">
    <property type="entry name" value="Spectrin repeat"/>
    <property type="match status" value="1"/>
</dbReference>